<name>A0A0A9GFY2_ARUDO</name>
<sequence>MSHAHTDITRLRQMPELSSVGRQLFIFGGKRDMSKLTWQSYWRMYNISIINRASSFSNIPFNYLHVCSHD</sequence>
<dbReference type="EMBL" id="GBRH01174494">
    <property type="protein sequence ID" value="JAE23402.1"/>
    <property type="molecule type" value="Transcribed_RNA"/>
</dbReference>
<organism evidence="1">
    <name type="scientific">Arundo donax</name>
    <name type="common">Giant reed</name>
    <name type="synonym">Donax arundinaceus</name>
    <dbReference type="NCBI Taxonomy" id="35708"/>
    <lineage>
        <taxon>Eukaryota</taxon>
        <taxon>Viridiplantae</taxon>
        <taxon>Streptophyta</taxon>
        <taxon>Embryophyta</taxon>
        <taxon>Tracheophyta</taxon>
        <taxon>Spermatophyta</taxon>
        <taxon>Magnoliopsida</taxon>
        <taxon>Liliopsida</taxon>
        <taxon>Poales</taxon>
        <taxon>Poaceae</taxon>
        <taxon>PACMAD clade</taxon>
        <taxon>Arundinoideae</taxon>
        <taxon>Arundineae</taxon>
        <taxon>Arundo</taxon>
    </lineage>
</organism>
<evidence type="ECO:0000313" key="1">
    <source>
        <dbReference type="EMBL" id="JAE23402.1"/>
    </source>
</evidence>
<proteinExistence type="predicted"/>
<protein>
    <submittedName>
        <fullName evidence="1">Uncharacterized protein</fullName>
    </submittedName>
</protein>
<dbReference type="AlphaFoldDB" id="A0A0A9GFY2"/>
<reference evidence="1" key="1">
    <citation type="submission" date="2014-09" db="EMBL/GenBank/DDBJ databases">
        <authorList>
            <person name="Magalhaes I.L.F."/>
            <person name="Oliveira U."/>
            <person name="Santos F.R."/>
            <person name="Vidigal T.H.D.A."/>
            <person name="Brescovit A.D."/>
            <person name="Santos A.J."/>
        </authorList>
    </citation>
    <scope>NUCLEOTIDE SEQUENCE</scope>
    <source>
        <tissue evidence="1">Shoot tissue taken approximately 20 cm above the soil surface</tissue>
    </source>
</reference>
<reference evidence="1" key="2">
    <citation type="journal article" date="2015" name="Data Brief">
        <title>Shoot transcriptome of the giant reed, Arundo donax.</title>
        <authorList>
            <person name="Barrero R.A."/>
            <person name="Guerrero F.D."/>
            <person name="Moolhuijzen P."/>
            <person name="Goolsby J.A."/>
            <person name="Tidwell J."/>
            <person name="Bellgard S.E."/>
            <person name="Bellgard M.I."/>
        </authorList>
    </citation>
    <scope>NUCLEOTIDE SEQUENCE</scope>
    <source>
        <tissue evidence="1">Shoot tissue taken approximately 20 cm above the soil surface</tissue>
    </source>
</reference>
<accession>A0A0A9GFY2</accession>